<dbReference type="Pfam" id="PF00356">
    <property type="entry name" value="LacI"/>
    <property type="match status" value="1"/>
</dbReference>
<dbReference type="AlphaFoldDB" id="A0A1N6YB36"/>
<dbReference type="SMART" id="SM00354">
    <property type="entry name" value="HTH_LACI"/>
    <property type="match status" value="1"/>
</dbReference>
<proteinExistence type="predicted"/>
<dbReference type="Gene3D" id="3.40.50.2300">
    <property type="match status" value="2"/>
</dbReference>
<dbReference type="InterPro" id="IPR010982">
    <property type="entry name" value="Lambda_DNA-bd_dom_sf"/>
</dbReference>
<dbReference type="CDD" id="cd06267">
    <property type="entry name" value="PBP1_LacI_sugar_binding-like"/>
    <property type="match status" value="1"/>
</dbReference>
<evidence type="ECO:0000313" key="6">
    <source>
        <dbReference type="Proteomes" id="UP000185669"/>
    </source>
</evidence>
<dbReference type="SUPFAM" id="SSF47413">
    <property type="entry name" value="lambda repressor-like DNA-binding domains"/>
    <property type="match status" value="1"/>
</dbReference>
<gene>
    <name evidence="5" type="ORF">SAMN05421834_1145</name>
</gene>
<dbReference type="GO" id="GO:0000976">
    <property type="term" value="F:transcription cis-regulatory region binding"/>
    <property type="evidence" value="ECO:0007669"/>
    <property type="project" value="TreeGrafter"/>
</dbReference>
<evidence type="ECO:0000256" key="3">
    <source>
        <dbReference type="ARBA" id="ARBA00023163"/>
    </source>
</evidence>
<dbReference type="InterPro" id="IPR028082">
    <property type="entry name" value="Peripla_BP_I"/>
</dbReference>
<protein>
    <submittedName>
        <fullName evidence="5">Transcriptional regulator, LacI family</fullName>
    </submittedName>
</protein>
<dbReference type="STRING" id="56779.SAMN05421834_1145"/>
<keyword evidence="2" id="KW-0238">DNA-binding</keyword>
<evidence type="ECO:0000256" key="2">
    <source>
        <dbReference type="ARBA" id="ARBA00023125"/>
    </source>
</evidence>
<dbReference type="GO" id="GO:0003700">
    <property type="term" value="F:DNA-binding transcription factor activity"/>
    <property type="evidence" value="ECO:0007669"/>
    <property type="project" value="TreeGrafter"/>
</dbReference>
<keyword evidence="3" id="KW-0804">Transcription</keyword>
<dbReference type="PROSITE" id="PS50932">
    <property type="entry name" value="HTH_LACI_2"/>
    <property type="match status" value="1"/>
</dbReference>
<keyword evidence="6" id="KW-1185">Reference proteome</keyword>
<feature type="domain" description="HTH lacI-type" evidence="4">
    <location>
        <begin position="1"/>
        <end position="53"/>
    </location>
</feature>
<sequence>MSDIAKLAGVSKSTVSRALNDDPRVNEFTKNEIKKIAKKLDYRPHKVAQALAKKNTNIIAVVLPAFPRSVSDPFFLEFLKGISEVAFEHGYSLTLPPVNKNDIELFKKIFKNIKADGVILTEPNFNDPRVKFLKNTNTPFVFNGNPMINEDIYWIDTDNRLAAYQAVEYLIKKGHRKIATITGSLELVAGKYRLMGYLDALNDYDLEVEDQLIINSDFTEEGAYFSARELIKIKDEVSAVFVANDLMALGVIKALKEAEISIPEEIAVIGYDGIKLGEFIEPALTTIKNPSIEKGKKAMELLISQINKTDLNSRHILLPADLIIRESA</sequence>
<evidence type="ECO:0000259" key="4">
    <source>
        <dbReference type="PROSITE" id="PS50932"/>
    </source>
</evidence>
<dbReference type="CDD" id="cd01392">
    <property type="entry name" value="HTH_LacI"/>
    <property type="match status" value="1"/>
</dbReference>
<dbReference type="InterPro" id="IPR000843">
    <property type="entry name" value="HTH_LacI"/>
</dbReference>
<dbReference type="PANTHER" id="PTHR30146:SF109">
    <property type="entry name" value="HTH-TYPE TRANSCRIPTIONAL REGULATOR GALS"/>
    <property type="match status" value="1"/>
</dbReference>
<accession>A0A1N6YB36</accession>
<dbReference type="InterPro" id="IPR046335">
    <property type="entry name" value="LacI/GalR-like_sensor"/>
</dbReference>
<evidence type="ECO:0000256" key="1">
    <source>
        <dbReference type="ARBA" id="ARBA00023015"/>
    </source>
</evidence>
<dbReference type="Proteomes" id="UP000185669">
    <property type="component" value="Unassembled WGS sequence"/>
</dbReference>
<evidence type="ECO:0000313" key="5">
    <source>
        <dbReference type="EMBL" id="SIR11852.1"/>
    </source>
</evidence>
<dbReference type="Pfam" id="PF13377">
    <property type="entry name" value="Peripla_BP_3"/>
    <property type="match status" value="1"/>
</dbReference>
<keyword evidence="1" id="KW-0805">Transcription regulation</keyword>
<name>A0A1N6YB36_9FIRM</name>
<organism evidence="5 6">
    <name type="scientific">Halanaerobium kushneri</name>
    <dbReference type="NCBI Taxonomy" id="56779"/>
    <lineage>
        <taxon>Bacteria</taxon>
        <taxon>Bacillati</taxon>
        <taxon>Bacillota</taxon>
        <taxon>Clostridia</taxon>
        <taxon>Halanaerobiales</taxon>
        <taxon>Halanaerobiaceae</taxon>
        <taxon>Halanaerobium</taxon>
    </lineage>
</organism>
<dbReference type="Gene3D" id="1.10.260.40">
    <property type="entry name" value="lambda repressor-like DNA-binding domains"/>
    <property type="match status" value="1"/>
</dbReference>
<dbReference type="PROSITE" id="PS00356">
    <property type="entry name" value="HTH_LACI_1"/>
    <property type="match status" value="1"/>
</dbReference>
<dbReference type="EMBL" id="FTNC01000014">
    <property type="protein sequence ID" value="SIR11852.1"/>
    <property type="molecule type" value="Genomic_DNA"/>
</dbReference>
<reference evidence="6" key="1">
    <citation type="submission" date="2017-01" db="EMBL/GenBank/DDBJ databases">
        <authorList>
            <person name="Varghese N."/>
            <person name="Submissions S."/>
        </authorList>
    </citation>
    <scope>NUCLEOTIDE SEQUENCE [LARGE SCALE GENOMIC DNA]</scope>
    <source>
        <strain evidence="6">ATCC 700103</strain>
    </source>
</reference>
<dbReference type="PANTHER" id="PTHR30146">
    <property type="entry name" value="LACI-RELATED TRANSCRIPTIONAL REPRESSOR"/>
    <property type="match status" value="1"/>
</dbReference>
<dbReference type="SUPFAM" id="SSF53822">
    <property type="entry name" value="Periplasmic binding protein-like I"/>
    <property type="match status" value="1"/>
</dbReference>